<keyword evidence="3" id="KW-1185">Reference proteome</keyword>
<evidence type="ECO:0000313" key="3">
    <source>
        <dbReference type="Proteomes" id="UP000295293"/>
    </source>
</evidence>
<feature type="transmembrane region" description="Helical" evidence="1">
    <location>
        <begin position="157"/>
        <end position="183"/>
    </location>
</feature>
<evidence type="ECO:0000256" key="1">
    <source>
        <dbReference type="SAM" id="Phobius"/>
    </source>
</evidence>
<dbReference type="EMBL" id="SNZH01000017">
    <property type="protein sequence ID" value="TDR39140.1"/>
    <property type="molecule type" value="Genomic_DNA"/>
</dbReference>
<comment type="caution">
    <text evidence="2">The sequence shown here is derived from an EMBL/GenBank/DDBJ whole genome shotgun (WGS) entry which is preliminary data.</text>
</comment>
<dbReference type="AlphaFoldDB" id="A0A4R6YNF2"/>
<dbReference type="Proteomes" id="UP000295293">
    <property type="component" value="Unassembled WGS sequence"/>
</dbReference>
<proteinExistence type="predicted"/>
<feature type="transmembrane region" description="Helical" evidence="1">
    <location>
        <begin position="41"/>
        <end position="70"/>
    </location>
</feature>
<feature type="transmembrane region" description="Helical" evidence="1">
    <location>
        <begin position="113"/>
        <end position="137"/>
    </location>
</feature>
<dbReference type="OrthoDB" id="9787530at2"/>
<feature type="transmembrane region" description="Helical" evidence="1">
    <location>
        <begin position="12"/>
        <end position="29"/>
    </location>
</feature>
<keyword evidence="1" id="KW-1133">Transmembrane helix</keyword>
<feature type="transmembrane region" description="Helical" evidence="1">
    <location>
        <begin position="82"/>
        <end position="101"/>
    </location>
</feature>
<evidence type="ECO:0000313" key="2">
    <source>
        <dbReference type="EMBL" id="TDR39140.1"/>
    </source>
</evidence>
<name>A0A4R6YNF2_9GAMM</name>
<protein>
    <submittedName>
        <fullName evidence="2">Uncharacterized protein</fullName>
    </submittedName>
</protein>
<gene>
    <name evidence="2" type="ORF">DFR29_11744</name>
</gene>
<keyword evidence="1" id="KW-0472">Membrane</keyword>
<reference evidence="2 3" key="1">
    <citation type="submission" date="2019-03" db="EMBL/GenBank/DDBJ databases">
        <title>Genomic Encyclopedia of Type Strains, Phase IV (KMG-IV): sequencing the most valuable type-strain genomes for metagenomic binning, comparative biology and taxonomic classification.</title>
        <authorList>
            <person name="Goeker M."/>
        </authorList>
    </citation>
    <scope>NUCLEOTIDE SEQUENCE [LARGE SCALE GENOMIC DNA]</scope>
    <source>
        <strain evidence="2 3">DSM 21667</strain>
    </source>
</reference>
<accession>A0A4R6YNF2</accession>
<dbReference type="RefSeq" id="WP_133820995.1">
    <property type="nucleotide sequence ID" value="NZ_SNZH01000017.1"/>
</dbReference>
<sequence>MKFLPTQKQSLILLALMVLMMATRFHHFGTMLHLPDASMAIFFVAGFYLAGTVALPILILEAGVIDYIAISMAGVSDFCVTPAYSMLIFAYGALWYGGVLFARKFYKPSLSAVLPAALIALASCLVSFLISNGSFYWMGGRYTDPNFAQFVERFFQYMPSFVSVSMAYIAAFGVVHALGVIALGDKSAAGERKI</sequence>
<organism evidence="2 3">
    <name type="scientific">Tahibacter aquaticus</name>
    <dbReference type="NCBI Taxonomy" id="520092"/>
    <lineage>
        <taxon>Bacteria</taxon>
        <taxon>Pseudomonadati</taxon>
        <taxon>Pseudomonadota</taxon>
        <taxon>Gammaproteobacteria</taxon>
        <taxon>Lysobacterales</taxon>
        <taxon>Rhodanobacteraceae</taxon>
        <taxon>Tahibacter</taxon>
    </lineage>
</organism>
<keyword evidence="1" id="KW-0812">Transmembrane</keyword>